<accession>A0ABW2L591</accession>
<comment type="caution">
    <text evidence="1">The sequence shown here is derived from an EMBL/GenBank/DDBJ whole genome shotgun (WGS) entry which is preliminary data.</text>
</comment>
<sequence>MRSFSAKVLADALAPTLARWSQSRERSILRSGERLPEASIQFATELGIRSPESLRLEISEIIPSPIPPALITLASRLGIPLFSPAGMCLGRGISATSRDPGLIRHELVHTLQYQQLGGHRPFMWRYVYEILKVGYVAAPLEIEARNRSAPNPTPSGPT</sequence>
<dbReference type="EMBL" id="JBHTBS010000002">
    <property type="protein sequence ID" value="MFC7336677.1"/>
    <property type="molecule type" value="Genomic_DNA"/>
</dbReference>
<dbReference type="RefSeq" id="WP_379710197.1">
    <property type="nucleotide sequence ID" value="NZ_JBHTBS010000002.1"/>
</dbReference>
<evidence type="ECO:0000313" key="1">
    <source>
        <dbReference type="EMBL" id="MFC7336677.1"/>
    </source>
</evidence>
<name>A0ABW2L591_9BACT</name>
<keyword evidence="2" id="KW-1185">Reference proteome</keyword>
<reference evidence="2" key="1">
    <citation type="journal article" date="2019" name="Int. J. Syst. Evol. Microbiol.">
        <title>The Global Catalogue of Microorganisms (GCM) 10K type strain sequencing project: providing services to taxonomists for standard genome sequencing and annotation.</title>
        <authorList>
            <consortium name="The Broad Institute Genomics Platform"/>
            <consortium name="The Broad Institute Genome Sequencing Center for Infectious Disease"/>
            <person name="Wu L."/>
            <person name="Ma J."/>
        </authorList>
    </citation>
    <scope>NUCLEOTIDE SEQUENCE [LARGE SCALE GENOMIC DNA]</scope>
    <source>
        <strain evidence="2">CGMCC 4.1467</strain>
    </source>
</reference>
<protein>
    <recommendedName>
        <fullName evidence="3">DUF4157 domain-containing protein</fullName>
    </recommendedName>
</protein>
<proteinExistence type="predicted"/>
<organism evidence="1 2">
    <name type="scientific">Haloferula chungangensis</name>
    <dbReference type="NCBI Taxonomy" id="1048331"/>
    <lineage>
        <taxon>Bacteria</taxon>
        <taxon>Pseudomonadati</taxon>
        <taxon>Verrucomicrobiota</taxon>
        <taxon>Verrucomicrobiia</taxon>
        <taxon>Verrucomicrobiales</taxon>
        <taxon>Verrucomicrobiaceae</taxon>
        <taxon>Haloferula</taxon>
    </lineage>
</organism>
<gene>
    <name evidence="1" type="ORF">ACFQY0_05780</name>
</gene>
<dbReference type="Proteomes" id="UP001596472">
    <property type="component" value="Unassembled WGS sequence"/>
</dbReference>
<evidence type="ECO:0000313" key="2">
    <source>
        <dbReference type="Proteomes" id="UP001596472"/>
    </source>
</evidence>
<evidence type="ECO:0008006" key="3">
    <source>
        <dbReference type="Google" id="ProtNLM"/>
    </source>
</evidence>